<keyword evidence="2" id="KW-1185">Reference proteome</keyword>
<dbReference type="Proteomes" id="UP001204015">
    <property type="component" value="Unassembled WGS sequence"/>
</dbReference>
<evidence type="ECO:0000313" key="2">
    <source>
        <dbReference type="Proteomes" id="UP001204015"/>
    </source>
</evidence>
<reference evidence="1 2" key="1">
    <citation type="submission" date="2022-06" db="EMBL/GenBank/DDBJ databases">
        <title>A taxonomic note on the genus Prevotella: Description of four novel genera and emended description of the genera Hallella and Xylanibacter.</title>
        <authorList>
            <person name="Hitch T.C.A."/>
        </authorList>
    </citation>
    <scope>NUCLEOTIDE SEQUENCE [LARGE SCALE GENOMIC DNA]</scope>
    <source>
        <strain evidence="1 2">DSM 100619</strain>
    </source>
</reference>
<proteinExistence type="predicted"/>
<evidence type="ECO:0000313" key="1">
    <source>
        <dbReference type="EMBL" id="MCO6025774.1"/>
    </source>
</evidence>
<organism evidence="1 2">
    <name type="scientific">Segatella cerevisiae</name>
    <dbReference type="NCBI Taxonomy" id="2053716"/>
    <lineage>
        <taxon>Bacteria</taxon>
        <taxon>Pseudomonadati</taxon>
        <taxon>Bacteroidota</taxon>
        <taxon>Bacteroidia</taxon>
        <taxon>Bacteroidales</taxon>
        <taxon>Prevotellaceae</taxon>
        <taxon>Segatella</taxon>
    </lineage>
</organism>
<dbReference type="EMBL" id="JAMXLY010000028">
    <property type="protein sequence ID" value="MCO6025774.1"/>
    <property type="molecule type" value="Genomic_DNA"/>
</dbReference>
<name>A0ABT1BXS1_9BACT</name>
<accession>A0ABT1BXS1</accession>
<dbReference type="RefSeq" id="WP_252761131.1">
    <property type="nucleotide sequence ID" value="NZ_JAMXLY010000028.1"/>
</dbReference>
<sequence length="59" mass="6348">MNKSLKFYEVIPVEKLTPKELEAVNGGLSEYATGCVIGGGCSSGEGTKKSHETHFTHHI</sequence>
<gene>
    <name evidence="1" type="ORF">NG821_07960</name>
</gene>
<protein>
    <submittedName>
        <fullName evidence="1">Uncharacterized protein</fullName>
    </submittedName>
</protein>
<comment type="caution">
    <text evidence="1">The sequence shown here is derived from an EMBL/GenBank/DDBJ whole genome shotgun (WGS) entry which is preliminary data.</text>
</comment>